<dbReference type="InterPro" id="IPR036689">
    <property type="entry name" value="ESAT-6-like_sf"/>
</dbReference>
<comment type="caution">
    <text evidence="2">The sequence shown here is derived from an EMBL/GenBank/DDBJ whole genome shotgun (WGS) entry which is preliminary data.</text>
</comment>
<proteinExistence type="predicted"/>
<dbReference type="AlphaFoldDB" id="A0A3L7AVN9"/>
<protein>
    <submittedName>
        <fullName evidence="2">Uncharacterized protein</fullName>
    </submittedName>
</protein>
<dbReference type="Proteomes" id="UP000269438">
    <property type="component" value="Unassembled WGS sequence"/>
</dbReference>
<sequence>MGIDLTISGDSAALYTLADWLDPGLNNAVNTLHNGLLNMSIDSLDYWQGEGGDAFRQAAAVIAQGIDPVDNYVADAASAIRAYARRLERGRDKFADWASDALESYLVVAGNSIAPPLAPRQFMAPAGTPTPAYTEVGPNGECLVPMTSEMYQIAIARYRKIETDVEVWHSDLDVWIAEHLGGFIARLEEFKPLADAYAKLQLGNEFVRGFYLDDTQRRWNFYEPIYAEEARIATENYKTFNARARSNNPARRATIKGLSKQDLGIRSSALRAELQKIRVGTKVVPLAGPAIDVAIGMAIVGAGGSWSAELVGGLSGAGLGTVAGYGVPAVLGAAAPGTALPPVALTLIVAAVAVLGGYAVKSGWENGVPLDVREAIDNGDFGYVFG</sequence>
<dbReference type="RefSeq" id="WP_121687061.1">
    <property type="nucleotide sequence ID" value="NZ_RCUY01000001.1"/>
</dbReference>
<dbReference type="OrthoDB" id="4821850at2"/>
<evidence type="ECO:0000313" key="2">
    <source>
        <dbReference type="EMBL" id="RLP84577.1"/>
    </source>
</evidence>
<dbReference type="SUPFAM" id="SSF140453">
    <property type="entry name" value="EsxAB dimer-like"/>
    <property type="match status" value="1"/>
</dbReference>
<evidence type="ECO:0000313" key="1">
    <source>
        <dbReference type="EMBL" id="RLP80792.1"/>
    </source>
</evidence>
<accession>A0A3L7AVN9</accession>
<dbReference type="EMBL" id="RCUY01000011">
    <property type="protein sequence ID" value="RLP80792.1"/>
    <property type="molecule type" value="Genomic_DNA"/>
</dbReference>
<keyword evidence="3" id="KW-1185">Reference proteome</keyword>
<name>A0A3L7AVN9_9MICO</name>
<evidence type="ECO:0000313" key="3">
    <source>
        <dbReference type="Proteomes" id="UP000269438"/>
    </source>
</evidence>
<reference evidence="2 3" key="1">
    <citation type="submission" date="2018-10" db="EMBL/GenBank/DDBJ databases">
        <authorList>
            <person name="Li J."/>
        </authorList>
    </citation>
    <scope>NUCLEOTIDE SEQUENCE [LARGE SCALE GENOMIC DNA]</scope>
    <source>
        <strain evidence="2 3">JCM 11654</strain>
    </source>
</reference>
<organism evidence="2 3">
    <name type="scientific">Mycetocola lacteus</name>
    <dbReference type="NCBI Taxonomy" id="76637"/>
    <lineage>
        <taxon>Bacteria</taxon>
        <taxon>Bacillati</taxon>
        <taxon>Actinomycetota</taxon>
        <taxon>Actinomycetes</taxon>
        <taxon>Micrococcales</taxon>
        <taxon>Microbacteriaceae</taxon>
        <taxon>Mycetocola</taxon>
    </lineage>
</organism>
<dbReference type="EMBL" id="RCUY01000001">
    <property type="protein sequence ID" value="RLP84577.1"/>
    <property type="molecule type" value="Genomic_DNA"/>
</dbReference>
<gene>
    <name evidence="2" type="ORF">D9V34_00840</name>
    <name evidence="1" type="ORF">D9V34_13135</name>
</gene>